<name>A0AAV0XRR6_9HEMI</name>
<dbReference type="AlphaFoldDB" id="A0AAV0XRR6"/>
<reference evidence="1 2" key="1">
    <citation type="submission" date="2023-01" db="EMBL/GenBank/DDBJ databases">
        <authorList>
            <person name="Whitehead M."/>
        </authorList>
    </citation>
    <scope>NUCLEOTIDE SEQUENCE [LARGE SCALE GENOMIC DNA]</scope>
</reference>
<dbReference type="Proteomes" id="UP001160148">
    <property type="component" value="Unassembled WGS sequence"/>
</dbReference>
<protein>
    <submittedName>
        <fullName evidence="1">Uncharacterized protein</fullName>
    </submittedName>
</protein>
<sequence length="88" mass="10376">MAVVSLDFVYGVKPAIGIRWTWTARCQPRRRRPSKTDSKRSIPKFSNRVPVRFSIFFGSQLREFSSDGFETFKLDSKSKKKREWTEVE</sequence>
<evidence type="ECO:0000313" key="2">
    <source>
        <dbReference type="Proteomes" id="UP001160148"/>
    </source>
</evidence>
<evidence type="ECO:0000313" key="1">
    <source>
        <dbReference type="EMBL" id="CAI6370344.1"/>
    </source>
</evidence>
<organism evidence="1 2">
    <name type="scientific">Macrosiphum euphorbiae</name>
    <name type="common">potato aphid</name>
    <dbReference type="NCBI Taxonomy" id="13131"/>
    <lineage>
        <taxon>Eukaryota</taxon>
        <taxon>Metazoa</taxon>
        <taxon>Ecdysozoa</taxon>
        <taxon>Arthropoda</taxon>
        <taxon>Hexapoda</taxon>
        <taxon>Insecta</taxon>
        <taxon>Pterygota</taxon>
        <taxon>Neoptera</taxon>
        <taxon>Paraneoptera</taxon>
        <taxon>Hemiptera</taxon>
        <taxon>Sternorrhyncha</taxon>
        <taxon>Aphidomorpha</taxon>
        <taxon>Aphidoidea</taxon>
        <taxon>Aphididae</taxon>
        <taxon>Macrosiphini</taxon>
        <taxon>Macrosiphum</taxon>
    </lineage>
</organism>
<gene>
    <name evidence="1" type="ORF">MEUPH1_LOCUS24473</name>
</gene>
<keyword evidence="2" id="KW-1185">Reference proteome</keyword>
<accession>A0AAV0XRR6</accession>
<dbReference type="EMBL" id="CARXXK010000339">
    <property type="protein sequence ID" value="CAI6370344.1"/>
    <property type="molecule type" value="Genomic_DNA"/>
</dbReference>
<comment type="caution">
    <text evidence="1">The sequence shown here is derived from an EMBL/GenBank/DDBJ whole genome shotgun (WGS) entry which is preliminary data.</text>
</comment>
<proteinExistence type="predicted"/>